<dbReference type="PANTHER" id="PTHR21060">
    <property type="entry name" value="ACETATE KINASE"/>
    <property type="match status" value="1"/>
</dbReference>
<dbReference type="Pfam" id="PF00871">
    <property type="entry name" value="Acetate_kinase"/>
    <property type="match status" value="1"/>
</dbReference>
<evidence type="ECO:0000256" key="4">
    <source>
        <dbReference type="ARBA" id="ARBA00022723"/>
    </source>
</evidence>
<reference evidence="11" key="1">
    <citation type="submission" date="2020-01" db="EMBL/GenBank/DDBJ databases">
        <authorList>
            <person name="Meier V. D."/>
            <person name="Meier V D."/>
        </authorList>
    </citation>
    <scope>NUCLEOTIDE SEQUENCE</scope>
    <source>
        <strain evidence="11">HLG_WM_MAG_09</strain>
    </source>
</reference>
<comment type="subunit">
    <text evidence="9">Homodimer.</text>
</comment>
<dbReference type="GO" id="GO:0006083">
    <property type="term" value="P:acetate metabolic process"/>
    <property type="evidence" value="ECO:0007669"/>
    <property type="project" value="TreeGrafter"/>
</dbReference>
<accession>A0A6S6UJU0</accession>
<dbReference type="InterPro" id="IPR023865">
    <property type="entry name" value="Aliphatic_acid_kinase_CS"/>
</dbReference>
<keyword evidence="6 9" id="KW-0418">Kinase</keyword>
<comment type="similarity">
    <text evidence="1 9 10">Belongs to the acetokinase family.</text>
</comment>
<keyword evidence="8 9" id="KW-0460">Magnesium</keyword>
<feature type="binding site" evidence="9">
    <location>
        <position position="96"/>
    </location>
    <ligand>
        <name>substrate</name>
    </ligand>
</feature>
<dbReference type="GO" id="GO:0008776">
    <property type="term" value="F:acetate kinase activity"/>
    <property type="evidence" value="ECO:0007669"/>
    <property type="project" value="UniProtKB-UniRule"/>
</dbReference>
<feature type="binding site" evidence="9">
    <location>
        <begin position="285"/>
        <end position="287"/>
    </location>
    <ligand>
        <name>ATP</name>
        <dbReference type="ChEBI" id="CHEBI:30616"/>
    </ligand>
</feature>
<proteinExistence type="inferred from homology"/>
<feature type="site" description="Transition state stabilizer" evidence="9">
    <location>
        <position position="243"/>
    </location>
</feature>
<dbReference type="InterPro" id="IPR000890">
    <property type="entry name" value="Aliphatic_acid_kin_short-chain"/>
</dbReference>
<gene>
    <name evidence="9" type="primary">ackA</name>
    <name evidence="11" type="ORF">HELGO_WM48246</name>
</gene>
<dbReference type="GO" id="GO:0000287">
    <property type="term" value="F:magnesium ion binding"/>
    <property type="evidence" value="ECO:0007669"/>
    <property type="project" value="UniProtKB-UniRule"/>
</dbReference>
<feature type="binding site" evidence="9">
    <location>
        <position position="16"/>
    </location>
    <ligand>
        <name>ATP</name>
        <dbReference type="ChEBI" id="CHEBI:30616"/>
    </ligand>
</feature>
<keyword evidence="3 9" id="KW-0808">Transferase</keyword>
<feature type="binding site" evidence="9">
    <location>
        <position position="9"/>
    </location>
    <ligand>
        <name>Mg(2+)</name>
        <dbReference type="ChEBI" id="CHEBI:18420"/>
    </ligand>
</feature>
<keyword evidence="5 9" id="KW-0547">Nucleotide-binding</keyword>
<evidence type="ECO:0000256" key="6">
    <source>
        <dbReference type="ARBA" id="ARBA00022777"/>
    </source>
</evidence>
<dbReference type="EMBL" id="CACVAT010000446">
    <property type="protein sequence ID" value="CAA6827733.1"/>
    <property type="molecule type" value="Genomic_DNA"/>
</dbReference>
<keyword evidence="4 9" id="KW-0479">Metal-binding</keyword>
<dbReference type="GO" id="GO:0005524">
    <property type="term" value="F:ATP binding"/>
    <property type="evidence" value="ECO:0007669"/>
    <property type="project" value="UniProtKB-KW"/>
</dbReference>
<feature type="binding site" evidence="9">
    <location>
        <position position="381"/>
    </location>
    <ligand>
        <name>Mg(2+)</name>
        <dbReference type="ChEBI" id="CHEBI:18420"/>
    </ligand>
</feature>
<dbReference type="UniPathway" id="UPA00340">
    <property type="reaction ID" value="UER00458"/>
</dbReference>
<evidence type="ECO:0000313" key="11">
    <source>
        <dbReference type="EMBL" id="CAA6827733.1"/>
    </source>
</evidence>
<feature type="site" description="Transition state stabilizer" evidence="9">
    <location>
        <position position="184"/>
    </location>
</feature>
<dbReference type="PROSITE" id="PS01076">
    <property type="entry name" value="ACETATE_KINASE_2"/>
    <property type="match status" value="1"/>
</dbReference>
<dbReference type="NCBIfam" id="TIGR00016">
    <property type="entry name" value="ackA"/>
    <property type="match status" value="1"/>
</dbReference>
<comment type="catalytic activity">
    <reaction evidence="9">
        <text>acetate + ATP = acetyl phosphate + ADP</text>
        <dbReference type="Rhea" id="RHEA:11352"/>
        <dbReference type="ChEBI" id="CHEBI:22191"/>
        <dbReference type="ChEBI" id="CHEBI:30089"/>
        <dbReference type="ChEBI" id="CHEBI:30616"/>
        <dbReference type="ChEBI" id="CHEBI:456216"/>
        <dbReference type="EC" id="2.7.2.1"/>
    </reaction>
</comment>
<dbReference type="AlphaFoldDB" id="A0A6S6UJU0"/>
<keyword evidence="7 9" id="KW-0067">ATP-binding</keyword>
<evidence type="ECO:0000256" key="3">
    <source>
        <dbReference type="ARBA" id="ARBA00022679"/>
    </source>
</evidence>
<dbReference type="PROSITE" id="PS01075">
    <property type="entry name" value="ACETATE_KINASE_1"/>
    <property type="match status" value="1"/>
</dbReference>
<dbReference type="SUPFAM" id="SSF53067">
    <property type="entry name" value="Actin-like ATPase domain"/>
    <property type="match status" value="2"/>
</dbReference>
<evidence type="ECO:0000256" key="8">
    <source>
        <dbReference type="ARBA" id="ARBA00022842"/>
    </source>
</evidence>
<evidence type="ECO:0000256" key="9">
    <source>
        <dbReference type="HAMAP-Rule" id="MF_00020"/>
    </source>
</evidence>
<sequence length="394" mass="42566">MSEALLTLNAGSSSLKFAVFTRSEGGELLALLQGQLAGIGHEAEFSTDSLSNSDNHPAPVKIRLSDMPDHATAIQYTLAWLNQHLGGLKLIAAGHRIVHGGQYFTEPQRIDAAVIQQLEQLIPLAPHHQPHHLSAIKALAEQQPDLPQVACFDTAFHSTQPDVATRLPIPQHYAEQGIRRYGFHGLSYEYITRQLQQEAGGVAEKVVIAHLGNGASLCALHNGRSIATSMGFSTLDGLMMGSRCGTLDPGVILHWMQSDGLNADDITDILYNQSGLKGISGLSTDMRVLLNSEEPAASAAVEQFCYTLVRQIGSHVAALQGINMLVFTGGIGEHSAIIRQRVCEQLAWLGIQLDTAANDKHDTVISARNSLVTVRVIPTNEEQIIARHTLELLA</sequence>
<organism evidence="11">
    <name type="scientific">uncultured Thiotrichaceae bacterium</name>
    <dbReference type="NCBI Taxonomy" id="298394"/>
    <lineage>
        <taxon>Bacteria</taxon>
        <taxon>Pseudomonadati</taxon>
        <taxon>Pseudomonadota</taxon>
        <taxon>Gammaproteobacteria</taxon>
        <taxon>Thiotrichales</taxon>
        <taxon>Thiotrichaceae</taxon>
        <taxon>environmental samples</taxon>
    </lineage>
</organism>
<comment type="pathway">
    <text evidence="9">Metabolic intermediate biosynthesis; acetyl-CoA biosynthesis; acetyl-CoA from acetate: step 1/2.</text>
</comment>
<comment type="function">
    <text evidence="9">Catalyzes the formation of acetyl phosphate from acetate and ATP. Can also catalyze the reverse reaction.</text>
</comment>
<dbReference type="PRINTS" id="PR00471">
    <property type="entry name" value="ACETATEKNASE"/>
</dbReference>
<evidence type="ECO:0000256" key="5">
    <source>
        <dbReference type="ARBA" id="ARBA00022741"/>
    </source>
</evidence>
<evidence type="ECO:0000256" key="7">
    <source>
        <dbReference type="ARBA" id="ARBA00022840"/>
    </source>
</evidence>
<dbReference type="InterPro" id="IPR004372">
    <property type="entry name" value="Ac/propionate_kinase"/>
</dbReference>
<protein>
    <recommendedName>
        <fullName evidence="9">Acetate kinase</fullName>
        <ecNumber evidence="9">2.7.2.1</ecNumber>
    </recommendedName>
    <alternativeName>
        <fullName evidence="9">Acetokinase</fullName>
    </alternativeName>
</protein>
<comment type="subcellular location">
    <subcellularLocation>
        <location evidence="9">Cytoplasm</location>
    </subcellularLocation>
</comment>
<dbReference type="PANTHER" id="PTHR21060:SF21">
    <property type="entry name" value="ACETATE KINASE"/>
    <property type="match status" value="1"/>
</dbReference>
<feature type="binding site" evidence="9">
    <location>
        <begin position="210"/>
        <end position="214"/>
    </location>
    <ligand>
        <name>ATP</name>
        <dbReference type="ChEBI" id="CHEBI:30616"/>
    </ligand>
</feature>
<dbReference type="Gene3D" id="3.30.420.40">
    <property type="match status" value="2"/>
</dbReference>
<dbReference type="EC" id="2.7.2.1" evidence="9"/>
<evidence type="ECO:0000256" key="10">
    <source>
        <dbReference type="RuleBase" id="RU003835"/>
    </source>
</evidence>
<dbReference type="InterPro" id="IPR043129">
    <property type="entry name" value="ATPase_NBD"/>
</dbReference>
<feature type="binding site" evidence="9">
    <location>
        <begin position="330"/>
        <end position="334"/>
    </location>
    <ligand>
        <name>ATP</name>
        <dbReference type="ChEBI" id="CHEBI:30616"/>
    </ligand>
</feature>
<evidence type="ECO:0000256" key="2">
    <source>
        <dbReference type="ARBA" id="ARBA00022490"/>
    </source>
</evidence>
<name>A0A6S6UJU0_9GAMM</name>
<dbReference type="GO" id="GO:0005829">
    <property type="term" value="C:cytosol"/>
    <property type="evidence" value="ECO:0007669"/>
    <property type="project" value="TreeGrafter"/>
</dbReference>
<dbReference type="GO" id="GO:0006085">
    <property type="term" value="P:acetyl-CoA biosynthetic process"/>
    <property type="evidence" value="ECO:0007669"/>
    <property type="project" value="UniProtKB-UniRule"/>
</dbReference>
<comment type="cofactor">
    <cofactor evidence="9">
        <name>Mg(2+)</name>
        <dbReference type="ChEBI" id="CHEBI:18420"/>
    </cofactor>
    <cofactor evidence="9">
        <name>Mn(2+)</name>
        <dbReference type="ChEBI" id="CHEBI:29035"/>
    </cofactor>
    <text evidence="9">Mg(2+). Can also accept Mn(2+).</text>
</comment>
<dbReference type="HAMAP" id="MF_00020">
    <property type="entry name" value="Acetate_kinase"/>
    <property type="match status" value="1"/>
</dbReference>
<evidence type="ECO:0000256" key="1">
    <source>
        <dbReference type="ARBA" id="ARBA00008748"/>
    </source>
</evidence>
<feature type="active site" description="Proton donor/acceptor" evidence="9">
    <location>
        <position position="153"/>
    </location>
</feature>
<dbReference type="PIRSF" id="PIRSF000722">
    <property type="entry name" value="Acetate_prop_kin"/>
    <property type="match status" value="1"/>
</dbReference>
<keyword evidence="2 9" id="KW-0963">Cytoplasm</keyword>